<feature type="domain" description="IFT121-like zinc finger" evidence="10">
    <location>
        <begin position="1361"/>
        <end position="1402"/>
    </location>
</feature>
<dbReference type="Gene3D" id="1.25.40.470">
    <property type="match status" value="1"/>
</dbReference>
<dbReference type="GO" id="GO:0042073">
    <property type="term" value="P:intraciliary transport"/>
    <property type="evidence" value="ECO:0007669"/>
    <property type="project" value="TreeGrafter"/>
</dbReference>
<reference evidence="14 15" key="1">
    <citation type="submission" date="2021-02" db="EMBL/GenBank/DDBJ databases">
        <title>Leishmania (Mundinia) enrietti genome sequencing and assembly.</title>
        <authorList>
            <person name="Almutairi H."/>
            <person name="Gatherer D."/>
        </authorList>
    </citation>
    <scope>NUCLEOTIDE SEQUENCE [LARGE SCALE GENOMIC DNA]</scope>
    <source>
        <strain evidence="14">CUR178</strain>
    </source>
</reference>
<dbReference type="FunFam" id="1.25.40.470:FF:000004">
    <property type="entry name" value="WD repeat-containing protein 35"/>
    <property type="match status" value="1"/>
</dbReference>
<keyword evidence="3" id="KW-0853">WD repeat</keyword>
<evidence type="ECO:0000256" key="9">
    <source>
        <dbReference type="SAM" id="SignalP"/>
    </source>
</evidence>
<comment type="caution">
    <text evidence="14">The sequence shown here is derived from an EMBL/GenBank/DDBJ whole genome shotgun (WGS) entry which is preliminary data.</text>
</comment>
<evidence type="ECO:0008006" key="16">
    <source>
        <dbReference type="Google" id="ProtNLM"/>
    </source>
</evidence>
<evidence type="ECO:0000256" key="7">
    <source>
        <dbReference type="ARBA" id="ARBA00023212"/>
    </source>
</evidence>
<evidence type="ECO:0000313" key="15">
    <source>
        <dbReference type="Proteomes" id="UP000674179"/>
    </source>
</evidence>
<evidence type="ECO:0000259" key="11">
    <source>
        <dbReference type="Pfam" id="PF23390"/>
    </source>
</evidence>
<evidence type="ECO:0000256" key="1">
    <source>
        <dbReference type="ARBA" id="ARBA00004120"/>
    </source>
</evidence>
<evidence type="ECO:0000259" key="13">
    <source>
        <dbReference type="Pfam" id="PF25768"/>
    </source>
</evidence>
<protein>
    <recommendedName>
        <fullName evidence="16">Anaphase-promoting complex subunit 4 WD40 domain-containing protein</fullName>
    </recommendedName>
</protein>
<proteinExistence type="predicted"/>
<dbReference type="InterPro" id="IPR015943">
    <property type="entry name" value="WD40/YVTN_repeat-like_dom_sf"/>
</dbReference>
<keyword evidence="5" id="KW-0970">Cilium biogenesis/degradation</keyword>
<feature type="signal peptide" evidence="9">
    <location>
        <begin position="1"/>
        <end position="16"/>
    </location>
</feature>
<dbReference type="InterPro" id="IPR056170">
    <property type="entry name" value="Znf_IFT121-like"/>
</dbReference>
<dbReference type="Pfam" id="PF23390">
    <property type="entry name" value="Beta-prop_WDR35_2nd"/>
    <property type="match status" value="1"/>
</dbReference>
<evidence type="ECO:0000256" key="6">
    <source>
        <dbReference type="ARBA" id="ARBA00023069"/>
    </source>
</evidence>
<dbReference type="KEGG" id="lenr:94175272"/>
<evidence type="ECO:0000256" key="4">
    <source>
        <dbReference type="ARBA" id="ARBA00022737"/>
    </source>
</evidence>
<accession>A0A836GND7</accession>
<dbReference type="Pfam" id="PF25170">
    <property type="entry name" value="TPR_WDR35"/>
    <property type="match status" value="1"/>
</dbReference>
<comment type="subcellular location">
    <subcellularLocation>
        <location evidence="1">Cytoplasm</location>
        <location evidence="1">Cytoskeleton</location>
        <location evidence="1">Cilium basal body</location>
    </subcellularLocation>
</comment>
<keyword evidence="9" id="KW-0732">Signal</keyword>
<dbReference type="Pfam" id="PF25768">
    <property type="entry name" value="TPR_IFT121"/>
    <property type="match status" value="1"/>
</dbReference>
<evidence type="ECO:0000259" key="10">
    <source>
        <dbReference type="Pfam" id="PF23145"/>
    </source>
</evidence>
<feature type="domain" description="IFT121-like TPR repeats" evidence="13">
    <location>
        <begin position="1151"/>
        <end position="1229"/>
    </location>
</feature>
<dbReference type="FunFam" id="2.130.10.10:FF:001912">
    <property type="entry name" value="Putative_intraflagellar_transport_protein_D4"/>
    <property type="match status" value="1"/>
</dbReference>
<keyword evidence="15" id="KW-1185">Reference proteome</keyword>
<dbReference type="InterPro" id="IPR056158">
    <property type="entry name" value="Beta-prop_IFT121_2nd"/>
</dbReference>
<dbReference type="GO" id="GO:0036064">
    <property type="term" value="C:ciliary basal body"/>
    <property type="evidence" value="ECO:0007669"/>
    <property type="project" value="TreeGrafter"/>
</dbReference>
<evidence type="ECO:0000256" key="5">
    <source>
        <dbReference type="ARBA" id="ARBA00022794"/>
    </source>
</evidence>
<dbReference type="SUPFAM" id="SSF50978">
    <property type="entry name" value="WD40 repeat-like"/>
    <property type="match status" value="2"/>
</dbReference>
<sequence length="1411" mass="156962">MLRSLSLSLIFISVTGSICRLRTHSYLRPFLCPSASRQLSVSLFLQAGSIGGGGAIGTPFAVAPPEASVLVRGHRRNIIRDEGNLFFRLPRARHLCVRVWHVCSCICLRTRWSTAYRLPWRELSFLFLSSASALRRAAASGSFSLTPPPHTRTQATRTPVQPAMFVYLSKRIAMPNGVKVTSIAWSEEQGWLACGGEKGLLKVLKVDGGPHGQRSGGLSSNQTLEGHDTTVDLVAWNQQYCKLTSSDVSGRIIVWMLHKGMWFEEMVNNRNSSRVVDFAWSPSGTKICITYEDGAVIVGGVEGNRYWGRELPYRLAKVCWSADGHFILFGTATGDVFVHDASSGAQLSQVEARCSDSEGRPALAGLSWHPAWVERPEPLATLAMCYQSGKMQLMTGIGDETPHIMDTGGPIQFISWNPFGTVLAVSAVTPTATADASIVVTEFFSNEGIHLRTLRVAGKHCGGITWEGGGLRVAIAVDSSVYFANVRPNYKYCYFKKTVVFAFTVPDKVEESVMFWNVNTSERRTKRVRGLQYLNACKDACVLVSRPDSVQKQRMIQLVNAIGSPLETRFIDLESYTYDMNSSIVVCCGDESIYMWQFRDPSTAVDALDPVSMQASRAESLERIIHIDDIVRSDSSPTMRVRSALTNDFICAVSASESHMFVSRESGTLHVYQLNPLQLVSKCILATRAHSMSVNCNSTRLAVIDLGGITSVYSMEREAFSLVPCRAEPIDGVELKDVWNFRWAVDDPHRFVVMEKTRMLVYNNGVAEEPVQSCANLCKFKSLKIRTLQLDELLVDPERPRKDYVVDFEVQLLREMRAVLRNGTAKEAYEFAESHSKEKLWELLAEHALFQLDFTYAEVAFIHCKDYPAIQFVKRVRSLDDPKKQLAEVNAYYRRFDEAERLYKEVDRKDLALDLRYRLGDWFGVVRLVQEGGGDEVLLLQAWENIGDHYADRQKWSKAAQYYTQCRHYRKLAHVFYVVEDYEMLTQLTSTAVHDKELMVTLGNMLLTVGLAEGAAKAFLAAGEPRMAINGCVQVNMWDRAIALAAGHRLEDVSQLLEKYAKHLIRRERLTEAIELYCKAGKHDEAATLLAQLGKRAALNDPLKAKKFYVLSALEVQKYRTTAIALDRDGAEVVSELLNKDRSTVSERTLDAAWRGAEAYHFLLMCQQQLAAKNFKAALVLAMRLMEYDDLVAPVDSYSMIALTAYLVKNYGLCSKAFARLEQAERNDEAGGAAAAVAAVHVENFSLDLDVTQRTMASTSSGSAGGGTSMFSGSGGSALSGTTTSLQLTNPGKGVTRAAPLTYPTVSLCDPPRRFADLARQIFMRHSPVDTSVDSVLCPTCNSFNKEWAQHCIKCQQPFNTCMVSGCAIASEDGTWQCTVCHRKALEAVVDTYRNCPLCHTPRKGRARRGI</sequence>
<dbReference type="OrthoDB" id="10260567at2759"/>
<keyword evidence="6" id="KW-0969">Cilium</keyword>
<dbReference type="PANTHER" id="PTHR15722:SF8">
    <property type="entry name" value="ANAPHASE-PROMOTING COMPLEX SUBUNIT 4-LIKE WD40 DOMAIN-CONTAINING PROTEIN"/>
    <property type="match status" value="1"/>
</dbReference>
<evidence type="ECO:0000256" key="8">
    <source>
        <dbReference type="ARBA" id="ARBA00023273"/>
    </source>
</evidence>
<keyword evidence="8" id="KW-0966">Cell projection</keyword>
<evidence type="ECO:0000256" key="2">
    <source>
        <dbReference type="ARBA" id="ARBA00022490"/>
    </source>
</evidence>
<keyword evidence="7" id="KW-0206">Cytoskeleton</keyword>
<dbReference type="Pfam" id="PF24797">
    <property type="entry name" value="Beta-prop_WDR35_TULP_N"/>
    <property type="match status" value="1"/>
</dbReference>
<dbReference type="InterPro" id="IPR036322">
    <property type="entry name" value="WD40_repeat_dom_sf"/>
</dbReference>
<dbReference type="InterPro" id="IPR056159">
    <property type="entry name" value="Beta-prop_IFT121_TULP_N"/>
</dbReference>
<dbReference type="EMBL" id="JAFHKP010000008">
    <property type="protein sequence ID" value="KAG5485157.1"/>
    <property type="molecule type" value="Genomic_DNA"/>
</dbReference>
<dbReference type="Proteomes" id="UP000674179">
    <property type="component" value="Chromosome 8"/>
</dbReference>
<dbReference type="Gene3D" id="2.130.10.10">
    <property type="entry name" value="YVTN repeat-like/Quinoprotein amine dehydrogenase"/>
    <property type="match status" value="2"/>
</dbReference>
<dbReference type="InterPro" id="IPR057979">
    <property type="entry name" value="TPR_IFT121"/>
</dbReference>
<dbReference type="InterPro" id="IPR057361">
    <property type="entry name" value="TPR_WDR35"/>
</dbReference>
<dbReference type="GeneID" id="94175272"/>
<feature type="domain" description="IFT121/TULP4 N-terminal" evidence="12">
    <location>
        <begin position="164"/>
        <end position="487"/>
    </location>
</feature>
<feature type="chain" id="PRO_5033048227" description="Anaphase-promoting complex subunit 4 WD40 domain-containing protein" evidence="9">
    <location>
        <begin position="17"/>
        <end position="1411"/>
    </location>
</feature>
<evidence type="ECO:0000256" key="3">
    <source>
        <dbReference type="ARBA" id="ARBA00022574"/>
    </source>
</evidence>
<organism evidence="14 15">
    <name type="scientific">Leishmania enriettii</name>
    <dbReference type="NCBI Taxonomy" id="5663"/>
    <lineage>
        <taxon>Eukaryota</taxon>
        <taxon>Discoba</taxon>
        <taxon>Euglenozoa</taxon>
        <taxon>Kinetoplastea</taxon>
        <taxon>Metakinetoplastina</taxon>
        <taxon>Trypanosomatida</taxon>
        <taxon>Trypanosomatidae</taxon>
        <taxon>Leishmaniinae</taxon>
        <taxon>Leishmania</taxon>
    </lineage>
</organism>
<keyword evidence="4" id="KW-0677">Repeat</keyword>
<keyword evidence="2" id="KW-0963">Cytoplasm</keyword>
<dbReference type="GO" id="GO:0005930">
    <property type="term" value="C:axoneme"/>
    <property type="evidence" value="ECO:0007669"/>
    <property type="project" value="TreeGrafter"/>
</dbReference>
<evidence type="ECO:0000259" key="12">
    <source>
        <dbReference type="Pfam" id="PF24797"/>
    </source>
</evidence>
<name>A0A836GND7_LEIEN</name>
<dbReference type="RefSeq" id="XP_067695421.1">
    <property type="nucleotide sequence ID" value="XM_067839762.1"/>
</dbReference>
<dbReference type="Pfam" id="PF23145">
    <property type="entry name" value="Zf_2nd_IFT121"/>
    <property type="match status" value="1"/>
</dbReference>
<gene>
    <name evidence="14" type="ORF">CUR178_08129</name>
</gene>
<evidence type="ECO:0000313" key="14">
    <source>
        <dbReference type="EMBL" id="KAG5485157.1"/>
    </source>
</evidence>
<dbReference type="PANTHER" id="PTHR15722">
    <property type="entry name" value="IFT140/172-RELATED"/>
    <property type="match status" value="1"/>
</dbReference>
<feature type="domain" description="IFT121 second beta-propeller" evidence="11">
    <location>
        <begin position="492"/>
        <end position="809"/>
    </location>
</feature>